<sequence>MKILSLRPEPPGGGAVRARFDVEMDDGIRLYDLKLVQARAGWRVYGPQHHGGAVVTFPIAIADQISAEAVALVEHQS</sequence>
<accession>A0A6M7WYS3</accession>
<name>A0A6M7WYS3_RHILI</name>
<evidence type="ECO:0000313" key="1">
    <source>
        <dbReference type="EMBL" id="QKD04271.1"/>
    </source>
</evidence>
<dbReference type="AlphaFoldDB" id="A0A6M7WYS3"/>
<gene>
    <name evidence="1" type="ORF">EB235_24620</name>
</gene>
<dbReference type="Proteomes" id="UP000503017">
    <property type="component" value="Chromosome"/>
</dbReference>
<reference evidence="1 2" key="1">
    <citation type="submission" date="2018-10" db="EMBL/GenBank/DDBJ databases">
        <authorList>
            <person name="Perry B.J."/>
            <person name="Sullivan J.T."/>
            <person name="Murphy R.J.T."/>
            <person name="Ramsay J.P."/>
            <person name="Ronson C.W."/>
        </authorList>
    </citation>
    <scope>NUCLEOTIDE SEQUENCE [LARGE SCALE GENOMIC DNA]</scope>
    <source>
        <strain evidence="1 2">R88b</strain>
    </source>
</reference>
<evidence type="ECO:0000313" key="2">
    <source>
        <dbReference type="Proteomes" id="UP000503017"/>
    </source>
</evidence>
<proteinExistence type="predicted"/>
<protein>
    <submittedName>
        <fullName evidence="1">Uncharacterized protein</fullName>
    </submittedName>
</protein>
<organism evidence="1 2">
    <name type="scientific">Mesorhizobium loti R88b</name>
    <dbReference type="NCBI Taxonomy" id="935548"/>
    <lineage>
        <taxon>Bacteria</taxon>
        <taxon>Pseudomonadati</taxon>
        <taxon>Pseudomonadota</taxon>
        <taxon>Alphaproteobacteria</taxon>
        <taxon>Hyphomicrobiales</taxon>
        <taxon>Phyllobacteriaceae</taxon>
        <taxon>Mesorhizobium</taxon>
    </lineage>
</organism>
<dbReference type="EMBL" id="CP033367">
    <property type="protein sequence ID" value="QKD04271.1"/>
    <property type="molecule type" value="Genomic_DNA"/>
</dbReference>